<dbReference type="InterPro" id="IPR051610">
    <property type="entry name" value="GPI/OXD"/>
</dbReference>
<proteinExistence type="predicted"/>
<dbReference type="InterPro" id="IPR013096">
    <property type="entry name" value="Cupin_2"/>
</dbReference>
<dbReference type="PANTHER" id="PTHR35848">
    <property type="entry name" value="OXALATE-BINDING PROTEIN"/>
    <property type="match status" value="1"/>
</dbReference>
<evidence type="ECO:0000313" key="4">
    <source>
        <dbReference type="Proteomes" id="UP001429354"/>
    </source>
</evidence>
<dbReference type="RefSeq" id="WP_162350624.1">
    <property type="nucleotide sequence ID" value="NZ_QOVG01000010.1"/>
</dbReference>
<evidence type="ECO:0000256" key="1">
    <source>
        <dbReference type="ARBA" id="ARBA00022723"/>
    </source>
</evidence>
<dbReference type="EMBL" id="QOVG01000010">
    <property type="protein sequence ID" value="NDK39967.1"/>
    <property type="molecule type" value="Genomic_DNA"/>
</dbReference>
<keyword evidence="1" id="KW-0479">Metal-binding</keyword>
<dbReference type="InterPro" id="IPR011051">
    <property type="entry name" value="RmlC_Cupin_sf"/>
</dbReference>
<gene>
    <name evidence="3" type="ORF">DT603_14075</name>
</gene>
<keyword evidence="4" id="KW-1185">Reference proteome</keyword>
<dbReference type="Proteomes" id="UP001429354">
    <property type="component" value="Unassembled WGS sequence"/>
</dbReference>
<protein>
    <submittedName>
        <fullName evidence="3">Cupin domain-containing protein</fullName>
    </submittedName>
</protein>
<sequence length="113" mass="12288">MKSRHLRFGRGFRVVFDLRQVQAAEMVIAPGGSEGGPENRHQGADQWLYVVSGIGVAIVEGVEQALKAGSLLVIEKGERHEVRNIGRTSLKTLNFYSPPAYADDGEALPAGRE</sequence>
<dbReference type="PANTHER" id="PTHR35848:SF6">
    <property type="entry name" value="CUPIN TYPE-2 DOMAIN-CONTAINING PROTEIN"/>
    <property type="match status" value="1"/>
</dbReference>
<dbReference type="Gene3D" id="2.60.120.10">
    <property type="entry name" value="Jelly Rolls"/>
    <property type="match status" value="1"/>
</dbReference>
<accession>A0ABX0AHA5</accession>
<evidence type="ECO:0000313" key="3">
    <source>
        <dbReference type="EMBL" id="NDK39967.1"/>
    </source>
</evidence>
<dbReference type="SUPFAM" id="SSF51182">
    <property type="entry name" value="RmlC-like cupins"/>
    <property type="match status" value="1"/>
</dbReference>
<comment type="caution">
    <text evidence="3">The sequence shown here is derived from an EMBL/GenBank/DDBJ whole genome shotgun (WGS) entry which is preliminary data.</text>
</comment>
<feature type="domain" description="Cupin type-2" evidence="2">
    <location>
        <begin position="25"/>
        <end position="94"/>
    </location>
</feature>
<dbReference type="Pfam" id="PF07883">
    <property type="entry name" value="Cupin_2"/>
    <property type="match status" value="1"/>
</dbReference>
<dbReference type="InterPro" id="IPR014710">
    <property type="entry name" value="RmlC-like_jellyroll"/>
</dbReference>
<evidence type="ECO:0000259" key="2">
    <source>
        <dbReference type="Pfam" id="PF07883"/>
    </source>
</evidence>
<name>A0ABX0AHA5_9GAMM</name>
<reference evidence="3 4" key="1">
    <citation type="submission" date="2018-07" db="EMBL/GenBank/DDBJ databases">
        <title>Whole genome Sequencing of Pseudoxanthomonas gei KCTC 32298 (T).</title>
        <authorList>
            <person name="Kumar S."/>
            <person name="Bansal K."/>
            <person name="Kaur A."/>
            <person name="Patil P."/>
            <person name="Sharma S."/>
            <person name="Patil P.B."/>
        </authorList>
    </citation>
    <scope>NUCLEOTIDE SEQUENCE [LARGE SCALE GENOMIC DNA]</scope>
    <source>
        <strain evidence="3 4">KCTC 32298</strain>
    </source>
</reference>
<organism evidence="3 4">
    <name type="scientific">Pseudoxanthomonas gei</name>
    <dbReference type="NCBI Taxonomy" id="1383030"/>
    <lineage>
        <taxon>Bacteria</taxon>
        <taxon>Pseudomonadati</taxon>
        <taxon>Pseudomonadota</taxon>
        <taxon>Gammaproteobacteria</taxon>
        <taxon>Lysobacterales</taxon>
        <taxon>Lysobacteraceae</taxon>
        <taxon>Pseudoxanthomonas</taxon>
    </lineage>
</organism>